<evidence type="ECO:0000256" key="4">
    <source>
        <dbReference type="ARBA" id="ARBA00025806"/>
    </source>
</evidence>
<dbReference type="AlphaFoldDB" id="A0A150H4P0"/>
<evidence type="ECO:0000256" key="1">
    <source>
        <dbReference type="ARBA" id="ARBA00004123"/>
    </source>
</evidence>
<keyword evidence="3" id="KW-0539">Nucleus</keyword>
<evidence type="ECO:0000313" key="6">
    <source>
        <dbReference type="Proteomes" id="UP000075714"/>
    </source>
</evidence>
<organism evidence="5 6">
    <name type="scientific">Gonium pectorale</name>
    <name type="common">Green alga</name>
    <dbReference type="NCBI Taxonomy" id="33097"/>
    <lineage>
        <taxon>Eukaryota</taxon>
        <taxon>Viridiplantae</taxon>
        <taxon>Chlorophyta</taxon>
        <taxon>core chlorophytes</taxon>
        <taxon>Chlorophyceae</taxon>
        <taxon>CS clade</taxon>
        <taxon>Chlamydomonadales</taxon>
        <taxon>Volvocaceae</taxon>
        <taxon>Gonium</taxon>
    </lineage>
</organism>
<evidence type="ECO:0000256" key="2">
    <source>
        <dbReference type="ARBA" id="ARBA00022473"/>
    </source>
</evidence>
<proteinExistence type="inferred from homology"/>
<dbReference type="PANTHER" id="PTHR12972:SF0">
    <property type="entry name" value="PROTEIN DOWNSTREAM NEIGHBOR OF SON"/>
    <property type="match status" value="1"/>
</dbReference>
<gene>
    <name evidence="5" type="ORF">GPECTOR_1g924</name>
</gene>
<comment type="caution">
    <text evidence="5">The sequence shown here is derived from an EMBL/GenBank/DDBJ whole genome shotgun (WGS) entry which is preliminary data.</text>
</comment>
<reference evidence="6" key="1">
    <citation type="journal article" date="2016" name="Nat. Commun.">
        <title>The Gonium pectorale genome demonstrates co-option of cell cycle regulation during the evolution of multicellularity.</title>
        <authorList>
            <person name="Hanschen E.R."/>
            <person name="Marriage T.N."/>
            <person name="Ferris P.J."/>
            <person name="Hamaji T."/>
            <person name="Toyoda A."/>
            <person name="Fujiyama A."/>
            <person name="Neme R."/>
            <person name="Noguchi H."/>
            <person name="Minakuchi Y."/>
            <person name="Suzuki M."/>
            <person name="Kawai-Toyooka H."/>
            <person name="Smith D.R."/>
            <person name="Sparks H."/>
            <person name="Anderson J."/>
            <person name="Bakaric R."/>
            <person name="Luria V."/>
            <person name="Karger A."/>
            <person name="Kirschner M.W."/>
            <person name="Durand P.M."/>
            <person name="Michod R.E."/>
            <person name="Nozaki H."/>
            <person name="Olson B.J."/>
        </authorList>
    </citation>
    <scope>NUCLEOTIDE SEQUENCE [LARGE SCALE GENOMIC DNA]</scope>
    <source>
        <strain evidence="6">NIES-2863</strain>
    </source>
</reference>
<accession>A0A150H4P0</accession>
<protein>
    <submittedName>
        <fullName evidence="5">Uncharacterized protein</fullName>
    </submittedName>
</protein>
<dbReference type="PANTHER" id="PTHR12972">
    <property type="entry name" value="DOWNSTREAM NEIGHBOR OF SON"/>
    <property type="match status" value="1"/>
</dbReference>
<comment type="subcellular location">
    <subcellularLocation>
        <location evidence="1">Nucleus</location>
    </subcellularLocation>
</comment>
<evidence type="ECO:0000256" key="3">
    <source>
        <dbReference type="ARBA" id="ARBA00023242"/>
    </source>
</evidence>
<keyword evidence="6" id="KW-1185">Reference proteome</keyword>
<dbReference type="GO" id="GO:0005634">
    <property type="term" value="C:nucleus"/>
    <property type="evidence" value="ECO:0007669"/>
    <property type="project" value="UniProtKB-SubCell"/>
</dbReference>
<sequence>MRAAYNTTSNHAFGLGSQKPWTSLDGPDVAAGGPAVASSLDGFGMGTRHAAGAQAAAGTLEDLAPEQLPVDWGIKRTITFRSTSRFAIHDRAQKTQPGARWRALQGVINGQVDGSGEDAAHCPFAVLFADKGIRGSSELCAVVSQSTRAVRGRMLAAGVPFTMPLEAEAGPGASGAAAGAAKAAAPSEAPSDMMDAELCDEAAKAAGFSAVMETEPCTVPLNSRVVEQRAEADDGSGAGGAARQWQTLVAQGGALSLEELTAWQQPVALPGFNYLMCDAD</sequence>
<evidence type="ECO:0000313" key="5">
    <source>
        <dbReference type="EMBL" id="KXZ57023.1"/>
    </source>
</evidence>
<dbReference type="Proteomes" id="UP000075714">
    <property type="component" value="Unassembled WGS sequence"/>
</dbReference>
<dbReference type="OrthoDB" id="534063at2759"/>
<keyword evidence="2" id="KW-0217">Developmental protein</keyword>
<comment type="similarity">
    <text evidence="4">Belongs to the DONSON family.</text>
</comment>
<dbReference type="InterPro" id="IPR024861">
    <property type="entry name" value="Donson"/>
</dbReference>
<name>A0A150H4P0_GONPE</name>
<dbReference type="EMBL" id="LSYV01000002">
    <property type="protein sequence ID" value="KXZ57023.1"/>
    <property type="molecule type" value="Genomic_DNA"/>
</dbReference>
<dbReference type="GO" id="GO:0033260">
    <property type="term" value="P:nuclear DNA replication"/>
    <property type="evidence" value="ECO:0007669"/>
    <property type="project" value="TreeGrafter"/>
</dbReference>